<accession>A0A974BHS0</accession>
<evidence type="ECO:0000313" key="1">
    <source>
        <dbReference type="EMBL" id="NYB73395.1"/>
    </source>
</evidence>
<evidence type="ECO:0000313" key="2">
    <source>
        <dbReference type="Proteomes" id="UP000611629"/>
    </source>
</evidence>
<sequence>MYDVLIQILNKLNANTALKALVQKISAFGVFDVNNMYYKATKLTSDGVKAQIRLEMTAICDSYQNSINAITETEKTLLTIGDNKLTGDILSVVRNGGVSMKNNETQTYHETGIFIITYKERIR</sequence>
<reference evidence="1" key="1">
    <citation type="submission" date="2020-07" db="EMBL/GenBank/DDBJ databases">
        <title>Genomic analysis of a strain of Sedimentibacter Hydroxybenzoicus DSM7310.</title>
        <authorList>
            <person name="Ma S."/>
        </authorList>
    </citation>
    <scope>NUCLEOTIDE SEQUENCE</scope>
    <source>
        <strain evidence="1">DSM 7310</strain>
    </source>
</reference>
<dbReference type="EMBL" id="JACBNQ010000002">
    <property type="protein sequence ID" value="NYB73395.1"/>
    <property type="molecule type" value="Genomic_DNA"/>
</dbReference>
<dbReference type="RefSeq" id="WP_179237074.1">
    <property type="nucleotide sequence ID" value="NZ_JACBNQ010000002.1"/>
</dbReference>
<dbReference type="Proteomes" id="UP000611629">
    <property type="component" value="Unassembled WGS sequence"/>
</dbReference>
<keyword evidence="2" id="KW-1185">Reference proteome</keyword>
<dbReference type="AlphaFoldDB" id="A0A974BHS0"/>
<organism evidence="1 2">
    <name type="scientific">Sedimentibacter hydroxybenzoicus DSM 7310</name>
    <dbReference type="NCBI Taxonomy" id="1123245"/>
    <lineage>
        <taxon>Bacteria</taxon>
        <taxon>Bacillati</taxon>
        <taxon>Bacillota</taxon>
        <taxon>Tissierellia</taxon>
        <taxon>Sedimentibacter</taxon>
    </lineage>
</organism>
<name>A0A974BHS0_SEDHY</name>
<protein>
    <submittedName>
        <fullName evidence="1">Uncharacterized protein</fullName>
    </submittedName>
</protein>
<gene>
    <name evidence="1" type="ORF">HZF24_04495</name>
</gene>
<comment type="caution">
    <text evidence="1">The sequence shown here is derived from an EMBL/GenBank/DDBJ whole genome shotgun (WGS) entry which is preliminary data.</text>
</comment>
<proteinExistence type="predicted"/>